<dbReference type="PIRSF" id="PIRSF038921">
    <property type="entry name" value="P14a"/>
    <property type="match status" value="1"/>
</dbReference>
<comment type="caution">
    <text evidence="7">The sequence shown here is derived from an EMBL/GenBank/DDBJ whole genome shotgun (WGS) entry which is preliminary data.</text>
</comment>
<dbReference type="InterPro" id="IPR034763">
    <property type="entry name" value="P14a_insect"/>
</dbReference>
<keyword evidence="3" id="KW-0964">Secreted</keyword>
<accession>A0AAD4K0L2</accession>
<dbReference type="SMART" id="SM00198">
    <property type="entry name" value="SCP"/>
    <property type="match status" value="1"/>
</dbReference>
<dbReference type="CDD" id="cd05380">
    <property type="entry name" value="CAP_euk"/>
    <property type="match status" value="1"/>
</dbReference>
<keyword evidence="8" id="KW-1185">Reference proteome</keyword>
<feature type="chain" id="PRO_5041969245" description="SCP domain-containing protein" evidence="5">
    <location>
        <begin position="19"/>
        <end position="273"/>
    </location>
</feature>
<comment type="subcellular location">
    <subcellularLocation>
        <location evidence="1">Secreted</location>
    </subcellularLocation>
</comment>
<dbReference type="Proteomes" id="UP001200034">
    <property type="component" value="Unassembled WGS sequence"/>
</dbReference>
<evidence type="ECO:0000313" key="7">
    <source>
        <dbReference type="EMBL" id="KAH8371379.1"/>
    </source>
</evidence>
<dbReference type="SUPFAM" id="SSF55797">
    <property type="entry name" value="PR-1-like"/>
    <property type="match status" value="1"/>
</dbReference>
<dbReference type="Pfam" id="PF00188">
    <property type="entry name" value="CAP"/>
    <property type="match status" value="1"/>
</dbReference>
<dbReference type="AlphaFoldDB" id="A0AAD4K0L2"/>
<evidence type="ECO:0000256" key="1">
    <source>
        <dbReference type="ARBA" id="ARBA00004613"/>
    </source>
</evidence>
<protein>
    <recommendedName>
        <fullName evidence="6">SCP domain-containing protein</fullName>
    </recommendedName>
</protein>
<feature type="signal peptide" evidence="5">
    <location>
        <begin position="1"/>
        <end position="18"/>
    </location>
</feature>
<name>A0AAD4K0L2_9MUSC</name>
<dbReference type="GO" id="GO:0005576">
    <property type="term" value="C:extracellular region"/>
    <property type="evidence" value="ECO:0007669"/>
    <property type="project" value="UniProtKB-SubCell"/>
</dbReference>
<reference evidence="7" key="1">
    <citation type="journal article" date="2021" name="Mol. Ecol. Resour.">
        <title>Phylogenomic analyses of the genus Drosophila reveals genomic signals of climate adaptation.</title>
        <authorList>
            <person name="Li F."/>
            <person name="Rane R.V."/>
            <person name="Luria V."/>
            <person name="Xiong Z."/>
            <person name="Chen J."/>
            <person name="Li Z."/>
            <person name="Catullo R.A."/>
            <person name="Griffin P.C."/>
            <person name="Schiffer M."/>
            <person name="Pearce S."/>
            <person name="Lee S.F."/>
            <person name="McElroy K."/>
            <person name="Stocker A."/>
            <person name="Shirriffs J."/>
            <person name="Cockerell F."/>
            <person name="Coppin C."/>
            <person name="Sgro C.M."/>
            <person name="Karger A."/>
            <person name="Cain J.W."/>
            <person name="Weber J.A."/>
            <person name="Santpere G."/>
            <person name="Kirschner M.W."/>
            <person name="Hoffmann A.A."/>
            <person name="Oakeshott J.G."/>
            <person name="Zhang G."/>
        </authorList>
    </citation>
    <scope>NUCLEOTIDE SEQUENCE</scope>
    <source>
        <strain evidence="7">BGI-SZ-2011g</strain>
    </source>
</reference>
<evidence type="ECO:0000256" key="3">
    <source>
        <dbReference type="ARBA" id="ARBA00022525"/>
    </source>
</evidence>
<evidence type="ECO:0000256" key="2">
    <source>
        <dbReference type="ARBA" id="ARBA00009923"/>
    </source>
</evidence>
<evidence type="ECO:0000313" key="8">
    <source>
        <dbReference type="Proteomes" id="UP001200034"/>
    </source>
</evidence>
<evidence type="ECO:0000256" key="4">
    <source>
        <dbReference type="ARBA" id="ARBA00022729"/>
    </source>
</evidence>
<dbReference type="InterPro" id="IPR035940">
    <property type="entry name" value="CAP_sf"/>
</dbReference>
<sequence length="273" mass="31055">ITMQLLVLLALMFSVLLAVSQDAPITGPNNPYCDQQLCPRGKRHVACEKFVNDSRKICITEMSELVNLANHSDIILKAHNEQRQRLATGKNMTLPRAARLVAMQWSEELATLASYNVRMCQAKHDDCHNTANYKRSGQNIILFNMTRLVEKELMEKMYSQLLGIGIRNWWGEHNSNSSNFMTADDVMRYPCPKRINQPQLFRHFAVMAVENNTHVGCAGSHYVAKQITYFKLTCNYAENFVCGKPIYHFRAVGCLTGPNTQFKGLCSKKEIFA</sequence>
<dbReference type="EMBL" id="JAJJHW010002585">
    <property type="protein sequence ID" value="KAH8371379.1"/>
    <property type="molecule type" value="Genomic_DNA"/>
</dbReference>
<feature type="non-terminal residue" evidence="7">
    <location>
        <position position="273"/>
    </location>
</feature>
<comment type="similarity">
    <text evidence="2">Belongs to the CRISP family.</text>
</comment>
<organism evidence="7 8">
    <name type="scientific">Drosophila rubida</name>
    <dbReference type="NCBI Taxonomy" id="30044"/>
    <lineage>
        <taxon>Eukaryota</taxon>
        <taxon>Metazoa</taxon>
        <taxon>Ecdysozoa</taxon>
        <taxon>Arthropoda</taxon>
        <taxon>Hexapoda</taxon>
        <taxon>Insecta</taxon>
        <taxon>Pterygota</taxon>
        <taxon>Neoptera</taxon>
        <taxon>Endopterygota</taxon>
        <taxon>Diptera</taxon>
        <taxon>Brachycera</taxon>
        <taxon>Muscomorpha</taxon>
        <taxon>Ephydroidea</taxon>
        <taxon>Drosophilidae</taxon>
        <taxon>Drosophila</taxon>
    </lineage>
</organism>
<gene>
    <name evidence="7" type="ORF">KR093_007123</name>
</gene>
<proteinExistence type="inferred from homology"/>
<dbReference type="InterPro" id="IPR014044">
    <property type="entry name" value="CAP_dom"/>
</dbReference>
<evidence type="ECO:0000259" key="6">
    <source>
        <dbReference type="SMART" id="SM00198"/>
    </source>
</evidence>
<evidence type="ECO:0000256" key="5">
    <source>
        <dbReference type="SAM" id="SignalP"/>
    </source>
</evidence>
<dbReference type="Gene3D" id="3.40.33.10">
    <property type="entry name" value="CAP"/>
    <property type="match status" value="1"/>
</dbReference>
<keyword evidence="4 5" id="KW-0732">Signal</keyword>
<feature type="domain" description="SCP" evidence="6">
    <location>
        <begin position="70"/>
        <end position="242"/>
    </location>
</feature>